<sequence length="436" mass="47134">MTAIVTAVLTAVVDLDLALAGGLAAGIALTLLLGAARSYDLRRTGSGGHEYAAVARAGGVWAMLLIGALYFADVHLASLVLIAAIAGSITAVLLARTLERALVHRRRRRGQWQRRTLLVGDPVHLQALTTQLRDDRQPGLDVVGLCAAGPAPGWTGVPVLGDVTQAAEVVTEHEIDVVVLASSCLDAPDLRRFCWQVEHRGVELLIAPNIEEVATARVAVRPVSGIPMLAVAIGPSRPQRSVKVAMDRMLGGVLLTAALPVLAIAALLVRIGSPGSPFYAQQRAGQDGTSFTMYKLRTMYVDADRRRAELLARSDGNEVMFKMRHDPRITPVGRVLRRFSVDELPQLWNVVRGDMSLVGPRPPLHEEVAGYDADARQRLRVKPGLTGLWQVSGRSDLDWAQTVRLDLNYVDNRSLVMDLGILARTFRAVFGGRGAY</sequence>
<evidence type="ECO:0000259" key="8">
    <source>
        <dbReference type="Pfam" id="PF02397"/>
    </source>
</evidence>
<evidence type="ECO:0000256" key="5">
    <source>
        <dbReference type="ARBA" id="ARBA00022989"/>
    </source>
</evidence>
<comment type="caution">
    <text evidence="9">The sequence shown here is derived from an EMBL/GenBank/DDBJ whole genome shotgun (WGS) entry which is preliminary data.</text>
</comment>
<dbReference type="InterPro" id="IPR017475">
    <property type="entry name" value="EPS_sugar_tfrase"/>
</dbReference>
<protein>
    <submittedName>
        <fullName evidence="9">Sugar transferase</fullName>
    </submittedName>
</protein>
<proteinExistence type="inferred from homology"/>
<keyword evidence="3 9" id="KW-0808">Transferase</keyword>
<evidence type="ECO:0000256" key="1">
    <source>
        <dbReference type="ARBA" id="ARBA00004141"/>
    </source>
</evidence>
<gene>
    <name evidence="9" type="ORF">H9815_00130</name>
</gene>
<reference evidence="9" key="2">
    <citation type="submission" date="2021-04" db="EMBL/GenBank/DDBJ databases">
        <authorList>
            <person name="Gilroy R."/>
        </authorList>
    </citation>
    <scope>NUCLEOTIDE SEQUENCE</scope>
    <source>
        <strain evidence="9">ChiGjej4B4-7305</strain>
    </source>
</reference>
<dbReference type="NCBIfam" id="TIGR03025">
    <property type="entry name" value="EPS_sugtrans"/>
    <property type="match status" value="1"/>
</dbReference>
<evidence type="ECO:0000256" key="7">
    <source>
        <dbReference type="SAM" id="Phobius"/>
    </source>
</evidence>
<dbReference type="Proteomes" id="UP000824037">
    <property type="component" value="Unassembled WGS sequence"/>
</dbReference>
<evidence type="ECO:0000256" key="6">
    <source>
        <dbReference type="ARBA" id="ARBA00023136"/>
    </source>
</evidence>
<comment type="subcellular location">
    <subcellularLocation>
        <location evidence="1">Membrane</location>
        <topology evidence="1">Multi-pass membrane protein</topology>
    </subcellularLocation>
</comment>
<dbReference type="AlphaFoldDB" id="A0A9D2EB38"/>
<dbReference type="Gene3D" id="3.40.50.720">
    <property type="entry name" value="NAD(P)-binding Rossmann-like Domain"/>
    <property type="match status" value="1"/>
</dbReference>
<organism evidence="9 10">
    <name type="scientific">Candidatus Ruania gallistercoris</name>
    <dbReference type="NCBI Taxonomy" id="2838746"/>
    <lineage>
        <taxon>Bacteria</taxon>
        <taxon>Bacillati</taxon>
        <taxon>Actinomycetota</taxon>
        <taxon>Actinomycetes</taxon>
        <taxon>Micrococcales</taxon>
        <taxon>Ruaniaceae</taxon>
        <taxon>Ruania</taxon>
    </lineage>
</organism>
<keyword evidence="5 7" id="KW-1133">Transmembrane helix</keyword>
<feature type="transmembrane region" description="Helical" evidence="7">
    <location>
        <begin position="78"/>
        <end position="98"/>
    </location>
</feature>
<feature type="transmembrane region" description="Helical" evidence="7">
    <location>
        <begin position="249"/>
        <end position="269"/>
    </location>
</feature>
<dbReference type="Pfam" id="PF02397">
    <property type="entry name" value="Bac_transf"/>
    <property type="match status" value="1"/>
</dbReference>
<dbReference type="GO" id="GO:0016020">
    <property type="term" value="C:membrane"/>
    <property type="evidence" value="ECO:0007669"/>
    <property type="project" value="UniProtKB-SubCell"/>
</dbReference>
<dbReference type="InterPro" id="IPR003362">
    <property type="entry name" value="Bact_transf"/>
</dbReference>
<accession>A0A9D2EB38</accession>
<evidence type="ECO:0000256" key="3">
    <source>
        <dbReference type="ARBA" id="ARBA00022679"/>
    </source>
</evidence>
<dbReference type="PANTHER" id="PTHR30576:SF10">
    <property type="entry name" value="SLL5057 PROTEIN"/>
    <property type="match status" value="1"/>
</dbReference>
<evidence type="ECO:0000256" key="2">
    <source>
        <dbReference type="ARBA" id="ARBA00006464"/>
    </source>
</evidence>
<evidence type="ECO:0000313" key="10">
    <source>
        <dbReference type="Proteomes" id="UP000824037"/>
    </source>
</evidence>
<evidence type="ECO:0000313" key="9">
    <source>
        <dbReference type="EMBL" id="HIZ34158.1"/>
    </source>
</evidence>
<keyword evidence="6 7" id="KW-0472">Membrane</keyword>
<feature type="transmembrane region" description="Helical" evidence="7">
    <location>
        <begin position="51"/>
        <end position="72"/>
    </location>
</feature>
<reference evidence="9" key="1">
    <citation type="journal article" date="2021" name="PeerJ">
        <title>Extensive microbial diversity within the chicken gut microbiome revealed by metagenomics and culture.</title>
        <authorList>
            <person name="Gilroy R."/>
            <person name="Ravi A."/>
            <person name="Getino M."/>
            <person name="Pursley I."/>
            <person name="Horton D.L."/>
            <person name="Alikhan N.F."/>
            <person name="Baker D."/>
            <person name="Gharbi K."/>
            <person name="Hall N."/>
            <person name="Watson M."/>
            <person name="Adriaenssens E.M."/>
            <person name="Foster-Nyarko E."/>
            <person name="Jarju S."/>
            <person name="Secka A."/>
            <person name="Antonio M."/>
            <person name="Oren A."/>
            <person name="Chaudhuri R.R."/>
            <person name="La Ragione R."/>
            <person name="Hildebrand F."/>
            <person name="Pallen M.J."/>
        </authorList>
    </citation>
    <scope>NUCLEOTIDE SEQUENCE</scope>
    <source>
        <strain evidence="9">ChiGjej4B4-7305</strain>
    </source>
</reference>
<feature type="transmembrane region" description="Helical" evidence="7">
    <location>
        <begin position="17"/>
        <end position="39"/>
    </location>
</feature>
<dbReference type="PANTHER" id="PTHR30576">
    <property type="entry name" value="COLANIC BIOSYNTHESIS UDP-GLUCOSE LIPID CARRIER TRANSFERASE"/>
    <property type="match status" value="1"/>
</dbReference>
<name>A0A9D2EB38_9MICO</name>
<dbReference type="GO" id="GO:0016780">
    <property type="term" value="F:phosphotransferase activity, for other substituted phosphate groups"/>
    <property type="evidence" value="ECO:0007669"/>
    <property type="project" value="TreeGrafter"/>
</dbReference>
<comment type="similarity">
    <text evidence="2">Belongs to the bacterial sugar transferase family.</text>
</comment>
<keyword evidence="4 7" id="KW-0812">Transmembrane</keyword>
<feature type="domain" description="Bacterial sugar transferase" evidence="8">
    <location>
        <begin position="243"/>
        <end position="430"/>
    </location>
</feature>
<evidence type="ECO:0000256" key="4">
    <source>
        <dbReference type="ARBA" id="ARBA00022692"/>
    </source>
</evidence>
<dbReference type="Pfam" id="PF13727">
    <property type="entry name" value="CoA_binding_3"/>
    <property type="match status" value="1"/>
</dbReference>
<dbReference type="EMBL" id="DXBY01000004">
    <property type="protein sequence ID" value="HIZ34158.1"/>
    <property type="molecule type" value="Genomic_DNA"/>
</dbReference>